<reference evidence="4 5" key="1">
    <citation type="submission" date="2011-07" db="EMBL/GenBank/DDBJ databases">
        <title>The complete genome of chromosome of Emticicia oligotrophica DSM 17448.</title>
        <authorList>
            <consortium name="US DOE Joint Genome Institute (JGI-PGF)"/>
            <person name="Lucas S."/>
            <person name="Han J."/>
            <person name="Lapidus A."/>
            <person name="Bruce D."/>
            <person name="Goodwin L."/>
            <person name="Pitluck S."/>
            <person name="Peters L."/>
            <person name="Kyrpides N."/>
            <person name="Mavromatis K."/>
            <person name="Ivanova N."/>
            <person name="Ovchinnikova G."/>
            <person name="Teshima H."/>
            <person name="Detter J.C."/>
            <person name="Tapia R."/>
            <person name="Han C."/>
            <person name="Land M."/>
            <person name="Hauser L."/>
            <person name="Markowitz V."/>
            <person name="Cheng J.-F."/>
            <person name="Hugenholtz P."/>
            <person name="Woyke T."/>
            <person name="Wu D."/>
            <person name="Tindall B."/>
            <person name="Pomrenke H."/>
            <person name="Brambilla E."/>
            <person name="Klenk H.-P."/>
            <person name="Eisen J.A."/>
        </authorList>
    </citation>
    <scope>NUCLEOTIDE SEQUENCE [LARGE SCALE GENOMIC DNA]</scope>
    <source>
        <strain evidence="4 5">DSM 17448</strain>
    </source>
</reference>
<keyword evidence="5" id="KW-1185">Reference proteome</keyword>
<organism evidence="4 5">
    <name type="scientific">Emticicia oligotrophica (strain DSM 17448 / CIP 109782 / MTCC 6937 / GPTSA100-15)</name>
    <dbReference type="NCBI Taxonomy" id="929562"/>
    <lineage>
        <taxon>Bacteria</taxon>
        <taxon>Pseudomonadati</taxon>
        <taxon>Bacteroidota</taxon>
        <taxon>Cytophagia</taxon>
        <taxon>Cytophagales</taxon>
        <taxon>Leadbetterellaceae</taxon>
        <taxon>Emticicia</taxon>
    </lineage>
</organism>
<evidence type="ECO:0000313" key="5">
    <source>
        <dbReference type="Proteomes" id="UP000002875"/>
    </source>
</evidence>
<evidence type="ECO:0000256" key="1">
    <source>
        <dbReference type="ARBA" id="ARBA00022729"/>
    </source>
</evidence>
<dbReference type="EMBL" id="CP002961">
    <property type="protein sequence ID" value="AFK02781.1"/>
    <property type="molecule type" value="Genomic_DNA"/>
</dbReference>
<feature type="coiled-coil region" evidence="2">
    <location>
        <begin position="22"/>
        <end position="123"/>
    </location>
</feature>
<protein>
    <submittedName>
        <fullName evidence="4">Peptidase M23</fullName>
    </submittedName>
</protein>
<dbReference type="Gene3D" id="2.70.70.10">
    <property type="entry name" value="Glucose Permease (Domain IIA)"/>
    <property type="match status" value="1"/>
</dbReference>
<gene>
    <name evidence="4" type="ordered locus">Emtol_1636</name>
</gene>
<evidence type="ECO:0000313" key="4">
    <source>
        <dbReference type="EMBL" id="AFK02781.1"/>
    </source>
</evidence>
<proteinExistence type="predicted"/>
<dbReference type="InterPro" id="IPR016047">
    <property type="entry name" value="M23ase_b-sheet_dom"/>
</dbReference>
<evidence type="ECO:0000259" key="3">
    <source>
        <dbReference type="Pfam" id="PF01551"/>
    </source>
</evidence>
<accession>A0ABM5N0A1</accession>
<dbReference type="SUPFAM" id="SSF51261">
    <property type="entry name" value="Duplicated hybrid motif"/>
    <property type="match status" value="1"/>
</dbReference>
<dbReference type="InterPro" id="IPR050570">
    <property type="entry name" value="Cell_wall_metabolism_enzyme"/>
</dbReference>
<feature type="coiled-coil region" evidence="2">
    <location>
        <begin position="202"/>
        <end position="269"/>
    </location>
</feature>
<feature type="domain" description="M23ase beta-sheet core" evidence="3">
    <location>
        <begin position="329"/>
        <end position="419"/>
    </location>
</feature>
<dbReference type="PANTHER" id="PTHR21666">
    <property type="entry name" value="PEPTIDASE-RELATED"/>
    <property type="match status" value="1"/>
</dbReference>
<dbReference type="Gene3D" id="6.10.250.3150">
    <property type="match status" value="1"/>
</dbReference>
<dbReference type="Pfam" id="PF01551">
    <property type="entry name" value="Peptidase_M23"/>
    <property type="match status" value="1"/>
</dbReference>
<dbReference type="InterPro" id="IPR011055">
    <property type="entry name" value="Dup_hybrid_motif"/>
</dbReference>
<name>A0ABM5N0A1_EMTOG</name>
<keyword evidence="2" id="KW-0175">Coiled coil</keyword>
<dbReference type="CDD" id="cd12797">
    <property type="entry name" value="M23_peptidase"/>
    <property type="match status" value="1"/>
</dbReference>
<sequence length="426" mass="48370">MTFKKITYFIAFLSILSIWPNADLMAQRKKKSRAQLEREKRRNLEKIAETKLALENTQEKKEATVGKIKAIKEQISSQEEQIGLMEQDLELIDMEMQDIIGAKEVLERKLDTLQREYAAMLYSASKISGKINKLSFLFSSSSFNELIMRYKYLQQYTDNRKSQVAQIIKVVALLRERQSNLQGKRSDKKRIISAKLTEAQYLEQLKSRQTEMVTELSQKEKDLRKEIEATKKSVSKLEASIEAVVSREMARKNRELELKQDQAAKLAKNKAKQNTSKKVVKVSNDEDSALGRSFAASKSRLPWPVQRGFISDRFGVKEHPVLNGVLINNNGIDIQTSTNATVRSVYAGEVKDVTEIPGLGKVVLIQHGEYFTVYANLKQIFLSIGQKVSAKETIGTAGESGGAPEINFQIWHNSEHLNPEGWLSPR</sequence>
<evidence type="ECO:0000256" key="2">
    <source>
        <dbReference type="SAM" id="Coils"/>
    </source>
</evidence>
<dbReference type="RefSeq" id="WP_015028481.1">
    <property type="nucleotide sequence ID" value="NC_018748.1"/>
</dbReference>
<dbReference type="PANTHER" id="PTHR21666:SF289">
    <property type="entry name" value="L-ALA--D-GLU ENDOPEPTIDASE"/>
    <property type="match status" value="1"/>
</dbReference>
<keyword evidence="1" id="KW-0732">Signal</keyword>
<dbReference type="Proteomes" id="UP000002875">
    <property type="component" value="Chromosome"/>
</dbReference>